<dbReference type="PROSITE" id="PS50280">
    <property type="entry name" value="SET"/>
    <property type="match status" value="1"/>
</dbReference>
<dbReference type="Pfam" id="PF05033">
    <property type="entry name" value="Pre-SET"/>
    <property type="match status" value="1"/>
</dbReference>
<dbReference type="PROSITE" id="PS50867">
    <property type="entry name" value="PRE_SET"/>
    <property type="match status" value="1"/>
</dbReference>
<evidence type="ECO:0000313" key="7">
    <source>
        <dbReference type="Proteomes" id="UP000887575"/>
    </source>
</evidence>
<dbReference type="GO" id="GO:0046974">
    <property type="term" value="F:histone H3K9 methyltransferase activity"/>
    <property type="evidence" value="ECO:0007669"/>
    <property type="project" value="TreeGrafter"/>
</dbReference>
<dbReference type="SMART" id="SM00468">
    <property type="entry name" value="PreSET"/>
    <property type="match status" value="1"/>
</dbReference>
<evidence type="ECO:0000256" key="1">
    <source>
        <dbReference type="ARBA" id="ARBA00004286"/>
    </source>
</evidence>
<dbReference type="PANTHER" id="PTHR46307">
    <property type="entry name" value="G9A, ISOFORM B"/>
    <property type="match status" value="1"/>
</dbReference>
<dbReference type="Proteomes" id="UP000887575">
    <property type="component" value="Unassembled WGS sequence"/>
</dbReference>
<dbReference type="InterPro" id="IPR007728">
    <property type="entry name" value="Pre-SET_dom"/>
</dbReference>
<comment type="subcellular location">
    <subcellularLocation>
        <location evidence="1">Chromosome</location>
    </subcellularLocation>
</comment>
<dbReference type="GO" id="GO:0000122">
    <property type="term" value="P:negative regulation of transcription by RNA polymerase II"/>
    <property type="evidence" value="ECO:0007669"/>
    <property type="project" value="TreeGrafter"/>
</dbReference>
<evidence type="ECO:0000256" key="4">
    <source>
        <dbReference type="ARBA" id="ARBA00022691"/>
    </source>
</evidence>
<dbReference type="InterPro" id="IPR043550">
    <property type="entry name" value="EHMT1/EHMT2"/>
</dbReference>
<dbReference type="PANTHER" id="PTHR46307:SF4">
    <property type="entry name" value="G9A, ISOFORM B"/>
    <property type="match status" value="1"/>
</dbReference>
<dbReference type="GO" id="GO:0005634">
    <property type="term" value="C:nucleus"/>
    <property type="evidence" value="ECO:0007669"/>
    <property type="project" value="InterPro"/>
</dbReference>
<protein>
    <submittedName>
        <fullName evidence="8">Uncharacterized protein</fullName>
    </submittedName>
</protein>
<keyword evidence="3" id="KW-0808">Transferase</keyword>
<keyword evidence="4" id="KW-0949">S-adenosyl-L-methionine</keyword>
<dbReference type="GO" id="GO:0008270">
    <property type="term" value="F:zinc ion binding"/>
    <property type="evidence" value="ECO:0007669"/>
    <property type="project" value="InterPro"/>
</dbReference>
<dbReference type="AlphaFoldDB" id="A0AAF3JB07"/>
<sequence length="294" mass="32918">MPGIDTLIGLRKLSLSDYGIAKKRHNFSDNIIYNDLSLGRERFSLIVVNNEDDAVLNPNHFLYTTRVIDSAGILKERDEEYYEGCSCEASCSASNCSCHNVGYSKDGLLQMDELMEVIYECNAACECTLHCGNRVAQKGATKPVQIFRTKSKGWGVKTMSWLPKGTFIGEYTGELHREGDGAGEYLFETKLGESSCTIDAKKCGNFTRFVNHSCEPNLHAASVIWENCVNPYVHICFFTVRDIDAGEELTVDYGPEWWSENIISFPCRCRSSNCSFNAAVRSEILAERENTGEI</sequence>
<evidence type="ECO:0000256" key="2">
    <source>
        <dbReference type="ARBA" id="ARBA00022454"/>
    </source>
</evidence>
<dbReference type="SMART" id="SM00317">
    <property type="entry name" value="SET"/>
    <property type="match status" value="1"/>
</dbReference>
<dbReference type="Pfam" id="PF00856">
    <property type="entry name" value="SET"/>
    <property type="match status" value="1"/>
</dbReference>
<proteinExistence type="predicted"/>
<keyword evidence="3" id="KW-0489">Methyltransferase</keyword>
<feature type="domain" description="Pre-SET" evidence="6">
    <location>
        <begin position="83"/>
        <end position="139"/>
    </location>
</feature>
<reference evidence="8" key="1">
    <citation type="submission" date="2024-02" db="UniProtKB">
        <authorList>
            <consortium name="WormBaseParasite"/>
        </authorList>
    </citation>
    <scope>IDENTIFICATION</scope>
</reference>
<dbReference type="WBParaSite" id="MBELARI_LOCUS7468">
    <property type="protein sequence ID" value="MBELARI_LOCUS7468"/>
    <property type="gene ID" value="MBELARI_LOCUS7468"/>
</dbReference>
<name>A0AAF3JB07_9BILA</name>
<evidence type="ECO:0000259" key="5">
    <source>
        <dbReference type="PROSITE" id="PS50280"/>
    </source>
</evidence>
<dbReference type="InterPro" id="IPR046341">
    <property type="entry name" value="SET_dom_sf"/>
</dbReference>
<dbReference type="GO" id="GO:0032259">
    <property type="term" value="P:methylation"/>
    <property type="evidence" value="ECO:0007669"/>
    <property type="project" value="UniProtKB-KW"/>
</dbReference>
<evidence type="ECO:0000259" key="6">
    <source>
        <dbReference type="PROSITE" id="PS50867"/>
    </source>
</evidence>
<keyword evidence="2" id="KW-0158">Chromosome</keyword>
<dbReference type="Gene3D" id="2.170.270.10">
    <property type="entry name" value="SET domain"/>
    <property type="match status" value="1"/>
</dbReference>
<dbReference type="InterPro" id="IPR001214">
    <property type="entry name" value="SET_dom"/>
</dbReference>
<evidence type="ECO:0000256" key="3">
    <source>
        <dbReference type="ARBA" id="ARBA00022603"/>
    </source>
</evidence>
<dbReference type="GO" id="GO:0002039">
    <property type="term" value="F:p53 binding"/>
    <property type="evidence" value="ECO:0007669"/>
    <property type="project" value="InterPro"/>
</dbReference>
<accession>A0AAF3JB07</accession>
<feature type="domain" description="SET" evidence="5">
    <location>
        <begin position="142"/>
        <end position="254"/>
    </location>
</feature>
<dbReference type="SUPFAM" id="SSF82199">
    <property type="entry name" value="SET domain"/>
    <property type="match status" value="1"/>
</dbReference>
<dbReference type="GO" id="GO:0000785">
    <property type="term" value="C:chromatin"/>
    <property type="evidence" value="ECO:0007669"/>
    <property type="project" value="TreeGrafter"/>
</dbReference>
<organism evidence="7 8">
    <name type="scientific">Mesorhabditis belari</name>
    <dbReference type="NCBI Taxonomy" id="2138241"/>
    <lineage>
        <taxon>Eukaryota</taxon>
        <taxon>Metazoa</taxon>
        <taxon>Ecdysozoa</taxon>
        <taxon>Nematoda</taxon>
        <taxon>Chromadorea</taxon>
        <taxon>Rhabditida</taxon>
        <taxon>Rhabditina</taxon>
        <taxon>Rhabditomorpha</taxon>
        <taxon>Rhabditoidea</taxon>
        <taxon>Rhabditidae</taxon>
        <taxon>Mesorhabditinae</taxon>
        <taxon>Mesorhabditis</taxon>
    </lineage>
</organism>
<evidence type="ECO:0000313" key="8">
    <source>
        <dbReference type="WBParaSite" id="MBELARI_LOCUS7468"/>
    </source>
</evidence>
<keyword evidence="7" id="KW-1185">Reference proteome</keyword>